<sequence length="444" mass="49553">MILLNLQEYCLSSYISLKYCSVSVSFLVCSRPDGFNPLSQLGLTSGGFVYCEASWEFIRVAYHVGSADSIYTFRIYPRHEPFDLHSKTILLSTFGDIPFGRTDSNDRKTINFAETEADKKTKNNDSLLMSDHPSEGINHKHSDKAYQILNDSLMWSNIRNDMFRGYRFELEMGENLELIIEPETSEIELANGTDRTHMTDDVMLLELEIDQTTDRNVNDSCLSAEFTIDDRSKNETSKVNTSIKSSSVGSPLAFNGSRIRTPIDEAPTTAEVITGHPTIEGASSTDDPLILDDGSHEIKESITNPLELLIETEPDITLSLVVDPIDEQPSDTGKVDSPDEILLQVETDAVNQLVTEGVSSSDHFSNIDANVSLEPPDDTHSLARFTPVNEDIHSRSNAKIETGVDVPRRHMLNLENTEDAIRSDKKNVEFPTIETLPDLMLEIV</sequence>
<evidence type="ECO:0000313" key="1">
    <source>
        <dbReference type="EMBL" id="MFH4978732.1"/>
    </source>
</evidence>
<dbReference type="Proteomes" id="UP001608902">
    <property type="component" value="Unassembled WGS sequence"/>
</dbReference>
<comment type="caution">
    <text evidence="1">The sequence shown here is derived from an EMBL/GenBank/DDBJ whole genome shotgun (WGS) entry which is preliminary data.</text>
</comment>
<keyword evidence="2" id="KW-1185">Reference proteome</keyword>
<dbReference type="EMBL" id="JBGFUD010003456">
    <property type="protein sequence ID" value="MFH4978732.1"/>
    <property type="molecule type" value="Genomic_DNA"/>
</dbReference>
<accession>A0ABD6EHN7</accession>
<proteinExistence type="predicted"/>
<protein>
    <submittedName>
        <fullName evidence="1">Uncharacterized protein</fullName>
    </submittedName>
</protein>
<reference evidence="1 2" key="1">
    <citation type="submission" date="2024-08" db="EMBL/GenBank/DDBJ databases">
        <title>Gnathostoma spinigerum genome.</title>
        <authorList>
            <person name="Gonzalez-Bertolin B."/>
            <person name="Monzon S."/>
            <person name="Zaballos A."/>
            <person name="Jimenez P."/>
            <person name="Dekumyoy P."/>
            <person name="Varona S."/>
            <person name="Cuesta I."/>
            <person name="Sumanam S."/>
            <person name="Adisakwattana P."/>
            <person name="Gasser R.B."/>
            <person name="Hernandez-Gonzalez A."/>
            <person name="Young N.D."/>
            <person name="Perteguer M.J."/>
        </authorList>
    </citation>
    <scope>NUCLEOTIDE SEQUENCE [LARGE SCALE GENOMIC DNA]</scope>
    <source>
        <strain evidence="1">AL3</strain>
        <tissue evidence="1">Liver</tissue>
    </source>
</reference>
<evidence type="ECO:0000313" key="2">
    <source>
        <dbReference type="Proteomes" id="UP001608902"/>
    </source>
</evidence>
<dbReference type="AlphaFoldDB" id="A0ABD6EHN7"/>
<gene>
    <name evidence="1" type="ORF">AB6A40_005441</name>
</gene>
<name>A0ABD6EHN7_9BILA</name>
<organism evidence="1 2">
    <name type="scientific">Gnathostoma spinigerum</name>
    <dbReference type="NCBI Taxonomy" id="75299"/>
    <lineage>
        <taxon>Eukaryota</taxon>
        <taxon>Metazoa</taxon>
        <taxon>Ecdysozoa</taxon>
        <taxon>Nematoda</taxon>
        <taxon>Chromadorea</taxon>
        <taxon>Rhabditida</taxon>
        <taxon>Spirurina</taxon>
        <taxon>Gnathostomatomorpha</taxon>
        <taxon>Gnathostomatoidea</taxon>
        <taxon>Gnathostomatidae</taxon>
        <taxon>Gnathostoma</taxon>
    </lineage>
</organism>